<organism evidence="2 3">
    <name type="scientific">Heterodera trifolii</name>
    <dbReference type="NCBI Taxonomy" id="157864"/>
    <lineage>
        <taxon>Eukaryota</taxon>
        <taxon>Metazoa</taxon>
        <taxon>Ecdysozoa</taxon>
        <taxon>Nematoda</taxon>
        <taxon>Chromadorea</taxon>
        <taxon>Rhabditida</taxon>
        <taxon>Tylenchina</taxon>
        <taxon>Tylenchomorpha</taxon>
        <taxon>Tylenchoidea</taxon>
        <taxon>Heteroderidae</taxon>
        <taxon>Heteroderinae</taxon>
        <taxon>Heterodera</taxon>
    </lineage>
</organism>
<protein>
    <submittedName>
        <fullName evidence="2">Uncharacterized protein</fullName>
    </submittedName>
</protein>
<dbReference type="AlphaFoldDB" id="A0ABD2KS62"/>
<dbReference type="Proteomes" id="UP001620626">
    <property type="component" value="Unassembled WGS sequence"/>
</dbReference>
<name>A0ABD2KS62_9BILA</name>
<gene>
    <name evidence="2" type="ORF">niasHT_020899</name>
</gene>
<proteinExistence type="predicted"/>
<feature type="region of interest" description="Disordered" evidence="1">
    <location>
        <begin position="1"/>
        <end position="32"/>
    </location>
</feature>
<evidence type="ECO:0000256" key="1">
    <source>
        <dbReference type="SAM" id="MobiDB-lite"/>
    </source>
</evidence>
<reference evidence="2 3" key="1">
    <citation type="submission" date="2024-10" db="EMBL/GenBank/DDBJ databases">
        <authorList>
            <person name="Kim D."/>
        </authorList>
    </citation>
    <scope>NUCLEOTIDE SEQUENCE [LARGE SCALE GENOMIC DNA]</scope>
    <source>
        <strain evidence="2">BH-2024</strain>
    </source>
</reference>
<comment type="caution">
    <text evidence="2">The sequence shown here is derived from an EMBL/GenBank/DDBJ whole genome shotgun (WGS) entry which is preliminary data.</text>
</comment>
<dbReference type="SUPFAM" id="SSF53098">
    <property type="entry name" value="Ribonuclease H-like"/>
    <property type="match status" value="1"/>
</dbReference>
<evidence type="ECO:0000313" key="2">
    <source>
        <dbReference type="EMBL" id="KAL3105738.1"/>
    </source>
</evidence>
<evidence type="ECO:0000313" key="3">
    <source>
        <dbReference type="Proteomes" id="UP001620626"/>
    </source>
</evidence>
<dbReference type="InterPro" id="IPR036397">
    <property type="entry name" value="RNaseH_sf"/>
</dbReference>
<sequence>MHNQQLQQLKRKKDGTASNNSAQPTRPRPGIAQERTFLGQLGISRAEPLVDTSGGCRRNLRSLVYEACGVWLDKSLATADWTRRDGSTDLPTPRDCPMFLQKIPPFGRPPIFSKSTSATTCICSNQWAYGLKTASAFSSPFASSSALRGNGVPNSKFKKRAQRRNARATERTQQLQTVVPDPLPIWMSLLRTKLFQVNSTVGLFRLAEKLCSVDEFAFDFELTCFVHVGHPRDQCICLLQISTEDTDILVDVLVDEVCHGAQERTFLGQLGISRAEPLVDTSGGCRRNLRSLVYEACGVWLDKSLATADWTRRDGPSPSKWLLCAMRHPLPAPLLPPFDENRQTLM</sequence>
<keyword evidence="3" id="KW-1185">Reference proteome</keyword>
<dbReference type="EMBL" id="JBICBT010000677">
    <property type="protein sequence ID" value="KAL3105738.1"/>
    <property type="molecule type" value="Genomic_DNA"/>
</dbReference>
<dbReference type="Gene3D" id="3.30.420.10">
    <property type="entry name" value="Ribonuclease H-like superfamily/Ribonuclease H"/>
    <property type="match status" value="1"/>
</dbReference>
<dbReference type="InterPro" id="IPR012337">
    <property type="entry name" value="RNaseH-like_sf"/>
</dbReference>
<accession>A0ABD2KS62</accession>